<keyword evidence="2" id="KW-1185">Reference proteome</keyword>
<comment type="caution">
    <text evidence="1">The sequence shown here is derived from an EMBL/GenBank/DDBJ whole genome shotgun (WGS) entry which is preliminary data.</text>
</comment>
<dbReference type="EMBL" id="JAATJA010000001">
    <property type="protein sequence ID" value="NJB66870.1"/>
    <property type="molecule type" value="Genomic_DNA"/>
</dbReference>
<evidence type="ECO:0000313" key="2">
    <source>
        <dbReference type="Proteomes" id="UP000580856"/>
    </source>
</evidence>
<dbReference type="Proteomes" id="UP000580856">
    <property type="component" value="Unassembled WGS sequence"/>
</dbReference>
<protein>
    <submittedName>
        <fullName evidence="1">Uncharacterized protein</fullName>
    </submittedName>
</protein>
<proteinExistence type="predicted"/>
<dbReference type="RefSeq" id="WP_167939967.1">
    <property type="nucleotide sequence ID" value="NZ_JAATJA010000001.1"/>
</dbReference>
<gene>
    <name evidence="1" type="ORF">GGQ74_000510</name>
</gene>
<evidence type="ECO:0000313" key="1">
    <source>
        <dbReference type="EMBL" id="NJB66870.1"/>
    </source>
</evidence>
<sequence>MFDNSSLTPFSVKVLNTLLYHQRRVRKPRVTADDVPPRMLSYGDLCEMLDREKRHAICLCEPLARIEEWCVANDRPNLSALVVSEATRRPGECYGRSPQFSRDSWEQDILDCLGTINYPLHIC</sequence>
<dbReference type="AlphaFoldDB" id="A0A846QIE6"/>
<organism evidence="1 2">
    <name type="scientific">Desulfobaculum xiamenense</name>
    <dbReference type="NCBI Taxonomy" id="995050"/>
    <lineage>
        <taxon>Bacteria</taxon>
        <taxon>Pseudomonadati</taxon>
        <taxon>Thermodesulfobacteriota</taxon>
        <taxon>Desulfovibrionia</taxon>
        <taxon>Desulfovibrionales</taxon>
        <taxon>Desulfovibrionaceae</taxon>
        <taxon>Desulfobaculum</taxon>
    </lineage>
</organism>
<name>A0A846QIE6_9BACT</name>
<accession>A0A846QIE6</accession>
<reference evidence="1 2" key="1">
    <citation type="submission" date="2020-03" db="EMBL/GenBank/DDBJ databases">
        <title>Genomic Encyclopedia of Type Strains, Phase IV (KMG-IV): sequencing the most valuable type-strain genomes for metagenomic binning, comparative biology and taxonomic classification.</title>
        <authorList>
            <person name="Goeker M."/>
        </authorList>
    </citation>
    <scope>NUCLEOTIDE SEQUENCE [LARGE SCALE GENOMIC DNA]</scope>
    <source>
        <strain evidence="1 2">DSM 24233</strain>
    </source>
</reference>